<dbReference type="PANTHER" id="PTHR42085">
    <property type="entry name" value="F-BOX DOMAIN-CONTAINING PROTEIN"/>
    <property type="match status" value="1"/>
</dbReference>
<dbReference type="PANTHER" id="PTHR42085:SF1">
    <property type="entry name" value="F-BOX DOMAIN-CONTAINING PROTEIN"/>
    <property type="match status" value="1"/>
</dbReference>
<protein>
    <submittedName>
        <fullName evidence="2">Uncharacterized protein</fullName>
    </submittedName>
</protein>
<feature type="region of interest" description="Disordered" evidence="1">
    <location>
        <begin position="1"/>
        <end position="22"/>
    </location>
</feature>
<evidence type="ECO:0000313" key="3">
    <source>
        <dbReference type="Proteomes" id="UP001345013"/>
    </source>
</evidence>
<evidence type="ECO:0000256" key="1">
    <source>
        <dbReference type="SAM" id="MobiDB-lite"/>
    </source>
</evidence>
<dbReference type="Proteomes" id="UP001345013">
    <property type="component" value="Unassembled WGS sequence"/>
</dbReference>
<dbReference type="EMBL" id="JAVRRG010000110">
    <property type="protein sequence ID" value="KAK5084896.1"/>
    <property type="molecule type" value="Genomic_DNA"/>
</dbReference>
<name>A0ABR0K3E4_9EURO</name>
<proteinExistence type="predicted"/>
<feature type="compositionally biased region" description="Basic and acidic residues" evidence="1">
    <location>
        <begin position="1"/>
        <end position="11"/>
    </location>
</feature>
<comment type="caution">
    <text evidence="2">The sequence shown here is derived from an EMBL/GenBank/DDBJ whole genome shotgun (WGS) entry which is preliminary data.</text>
</comment>
<keyword evidence="3" id="KW-1185">Reference proteome</keyword>
<dbReference type="InterPro" id="IPR038883">
    <property type="entry name" value="AN11006-like"/>
</dbReference>
<organism evidence="2 3">
    <name type="scientific">Lithohypha guttulata</name>
    <dbReference type="NCBI Taxonomy" id="1690604"/>
    <lineage>
        <taxon>Eukaryota</taxon>
        <taxon>Fungi</taxon>
        <taxon>Dikarya</taxon>
        <taxon>Ascomycota</taxon>
        <taxon>Pezizomycotina</taxon>
        <taxon>Eurotiomycetes</taxon>
        <taxon>Chaetothyriomycetidae</taxon>
        <taxon>Chaetothyriales</taxon>
        <taxon>Trichomeriaceae</taxon>
        <taxon>Lithohypha</taxon>
    </lineage>
</organism>
<reference evidence="2 3" key="1">
    <citation type="submission" date="2023-08" db="EMBL/GenBank/DDBJ databases">
        <title>Black Yeasts Isolated from many extreme environments.</title>
        <authorList>
            <person name="Coleine C."/>
            <person name="Stajich J.E."/>
            <person name="Selbmann L."/>
        </authorList>
    </citation>
    <scope>NUCLEOTIDE SEQUENCE [LARGE SCALE GENOMIC DNA]</scope>
    <source>
        <strain evidence="2 3">CCFEE 5885</strain>
    </source>
</reference>
<gene>
    <name evidence="2" type="ORF">LTR24_007384</name>
</gene>
<sequence>MEGNKNRKDAQPRPPQSNFQLPYDPQAESRLLQLPAEFRVKIFCSLLKSYKPLEPLRGVYPKRPQKSTQLNAQLLRACQKVYTECLPILYQENTLVINFFATGDCLRLLGVRLQYPSSLHYYRVHGLPMHLLEYATMIDACPPYPVCSSDQIHAKYIVQIYPALKRFRRIQVKIDPYAPQEAYFIMCRALQDLLFGKDVHFATSHPSQDSTADTSRLALSPCRYLRCCSIVFRGWEGSTADLIKTITSTDVVNDTFPIYQELKRQKQYLPLLVPHAYPSVCESFRMLAEAVMSYDVGRTQKETRVILSLWIGWYSIWARSKKAEEPMSEINIDMYRDRAIEQLLYAINNGTLPHLEYLGEL</sequence>
<accession>A0ABR0K3E4</accession>
<evidence type="ECO:0000313" key="2">
    <source>
        <dbReference type="EMBL" id="KAK5084896.1"/>
    </source>
</evidence>